<accession>A0ABU7HPC3</accession>
<protein>
    <recommendedName>
        <fullName evidence="3">Ig-like domain-containing protein</fullName>
    </recommendedName>
</protein>
<dbReference type="EMBL" id="JAZDQJ010000007">
    <property type="protein sequence ID" value="MEE1933382.1"/>
    <property type="molecule type" value="Genomic_DNA"/>
</dbReference>
<evidence type="ECO:0008006" key="3">
    <source>
        <dbReference type="Google" id="ProtNLM"/>
    </source>
</evidence>
<dbReference type="Proteomes" id="UP001335100">
    <property type="component" value="Unassembled WGS sequence"/>
</dbReference>
<reference evidence="1 2" key="1">
    <citation type="submission" date="2024-01" db="EMBL/GenBank/DDBJ databases">
        <title>Unpublished Manusciprt.</title>
        <authorList>
            <person name="Duman M."/>
            <person name="Valdes E.G."/>
            <person name="Ajmi N."/>
            <person name="Altun S."/>
            <person name="Saticioglu I.B."/>
        </authorList>
    </citation>
    <scope>NUCLEOTIDE SEQUENCE [LARGE SCALE GENOMIC DNA]</scope>
    <source>
        <strain evidence="1 2">148P</strain>
    </source>
</reference>
<organism evidence="1 2">
    <name type="scientific">Pseudomonas ulcerans</name>
    <dbReference type="NCBI Taxonomy" id="3115852"/>
    <lineage>
        <taxon>Bacteria</taxon>
        <taxon>Pseudomonadati</taxon>
        <taxon>Pseudomonadota</taxon>
        <taxon>Gammaproteobacteria</taxon>
        <taxon>Pseudomonadales</taxon>
        <taxon>Pseudomonadaceae</taxon>
        <taxon>Pseudomonas</taxon>
    </lineage>
</organism>
<name>A0ABU7HPC3_9PSED</name>
<dbReference type="RefSeq" id="WP_330074264.1">
    <property type="nucleotide sequence ID" value="NZ_JAZDQJ010000007.1"/>
</dbReference>
<gene>
    <name evidence="1" type="ORF">V0R50_09115</name>
</gene>
<sequence length="778" mass="85421">MESKVPTEQFLDWLRGNPRTDGWDCIVAYDRAKTNRVLRQEYIERFDSGSYLEPISGTIQTSNLTTEIIYDYILDAGRLSFENASIVYSEARLTMRIVSGAQVSLEKGPGSLVKQVARITAIDALAGPSLLMNINLLEVEGEIEDTGRVWMNLLKAFDVELTFARYEEERVAGGEYLINYFKGLDEDKQILILNELTRDRNQYISPKQFYVRTHPAPGGRDRDSAFYGSGAVYLFITTEDGDNGKTPVEDEDMTYLLPDDSSATMLLGHKFLMGKIFADGCRAIADAGSEFDYVLEGPEGDFVDQLKVLEGTRTGEEISSQAEFYNTLQVWPVFPLASDQSQMFCTFSDDRIHVEWKGHAEAKSYIETSTGANSDLPIEVSWHVIRSFGVVLDPAKGTVSVVPLDDTDLKILKVAPGANSDRLDISEKFYLVAAVLEPQLMAQLWDTLAVFGEPAKEIDVFRLNSLLFKGGDAVVIDSVHLPGDMALFGQVSPTLTEFAIEPLEAITGPGRQLPFKTVPHRDDVVWEVEAVPGSTGPTGSISADGVYTSPPLEDIEGTFTRVKVRATAGEYRQTALATVVTRDLNLNPIIQICPAGDPTGRPLSANGLNGSELKWTIADPSNGARVEPSDEEYGDHLFYPGPPAAIPGVTIEEVVVENLDTRTKQSSYVVVVHGEPALRLAYEEVGTGKVQMKAYLQGQEPVGVPIEWKILLGSGSIDADGVLTVDDKGQYKFCVIICDISFGGILFTGWLLLPMPLVNLDEALRIQRMCIGGDTSET</sequence>
<evidence type="ECO:0000313" key="2">
    <source>
        <dbReference type="Proteomes" id="UP001335100"/>
    </source>
</evidence>
<keyword evidence="2" id="KW-1185">Reference proteome</keyword>
<comment type="caution">
    <text evidence="1">The sequence shown here is derived from an EMBL/GenBank/DDBJ whole genome shotgun (WGS) entry which is preliminary data.</text>
</comment>
<proteinExistence type="predicted"/>
<evidence type="ECO:0000313" key="1">
    <source>
        <dbReference type="EMBL" id="MEE1933382.1"/>
    </source>
</evidence>